<evidence type="ECO:0000256" key="5">
    <source>
        <dbReference type="SAM" id="Phobius"/>
    </source>
</evidence>
<dbReference type="SUPFAM" id="SSF53448">
    <property type="entry name" value="Nucleotide-diphospho-sugar transferases"/>
    <property type="match status" value="1"/>
</dbReference>
<dbReference type="InterPro" id="IPR050256">
    <property type="entry name" value="Glycosyltransferase_2"/>
</dbReference>
<dbReference type="Proteomes" id="UP000051302">
    <property type="component" value="Unassembled WGS sequence"/>
</dbReference>
<dbReference type="Pfam" id="PF00535">
    <property type="entry name" value="Glycos_transf_2"/>
    <property type="match status" value="1"/>
</dbReference>
<proteinExistence type="predicted"/>
<feature type="domain" description="Glycosyltransferase 2-like" evidence="6">
    <location>
        <begin position="10"/>
        <end position="140"/>
    </location>
</feature>
<dbReference type="PATRIC" id="fig|1423774.3.peg.2576"/>
<reference evidence="8 9" key="1">
    <citation type="journal article" date="2015" name="Genome Announc.">
        <title>Expanding the biotechnology potential of lactobacilli through comparative genomics of 213 strains and associated genera.</title>
        <authorList>
            <person name="Sun Z."/>
            <person name="Harris H.M."/>
            <person name="McCann A."/>
            <person name="Guo C."/>
            <person name="Argimon S."/>
            <person name="Zhang W."/>
            <person name="Yang X."/>
            <person name="Jeffery I.B."/>
            <person name="Cooney J.C."/>
            <person name="Kagawa T.F."/>
            <person name="Liu W."/>
            <person name="Song Y."/>
            <person name="Salvetti E."/>
            <person name="Wrobel A."/>
            <person name="Rasinkangas P."/>
            <person name="Parkhill J."/>
            <person name="Rea M.C."/>
            <person name="O'Sullivan O."/>
            <person name="Ritari J."/>
            <person name="Douillard F.P."/>
            <person name="Paul Ross R."/>
            <person name="Yang R."/>
            <person name="Briner A.E."/>
            <person name="Felis G.E."/>
            <person name="de Vos W.M."/>
            <person name="Barrangou R."/>
            <person name="Klaenhammer T.R."/>
            <person name="Caufield P.W."/>
            <person name="Cui Y."/>
            <person name="Zhang H."/>
            <person name="O'Toole P.W."/>
        </authorList>
    </citation>
    <scope>NUCLEOTIDE SEQUENCE [LARGE SCALE GENOMIC DNA]</scope>
    <source>
        <strain evidence="8 9">DSM 16982</strain>
    </source>
</reference>
<evidence type="ECO:0000256" key="2">
    <source>
        <dbReference type="ARBA" id="ARBA00022692"/>
    </source>
</evidence>
<gene>
    <name evidence="8" type="ORF">FD31_GL002479</name>
</gene>
<dbReference type="Pfam" id="PF04138">
    <property type="entry name" value="GtrA_DPMS_TM"/>
    <property type="match status" value="1"/>
</dbReference>
<evidence type="ECO:0000256" key="3">
    <source>
        <dbReference type="ARBA" id="ARBA00022989"/>
    </source>
</evidence>
<organism evidence="8 9">
    <name type="scientific">Companilactobacillus nantensis DSM 16982</name>
    <dbReference type="NCBI Taxonomy" id="1423774"/>
    <lineage>
        <taxon>Bacteria</taxon>
        <taxon>Bacillati</taxon>
        <taxon>Bacillota</taxon>
        <taxon>Bacilli</taxon>
        <taxon>Lactobacillales</taxon>
        <taxon>Lactobacillaceae</taxon>
        <taxon>Companilactobacillus</taxon>
    </lineage>
</organism>
<keyword evidence="3 5" id="KW-1133">Transmembrane helix</keyword>
<evidence type="ECO:0000256" key="1">
    <source>
        <dbReference type="ARBA" id="ARBA00004141"/>
    </source>
</evidence>
<feature type="transmembrane region" description="Helical" evidence="5">
    <location>
        <begin position="330"/>
        <end position="349"/>
    </location>
</feature>
<dbReference type="PANTHER" id="PTHR48090:SF7">
    <property type="entry name" value="RFBJ PROTEIN"/>
    <property type="match status" value="1"/>
</dbReference>
<sequence>MGGIILKIDVVIPALNPDDKLIQLISEITSTVTLLNIIKQIIIVDDGSDKLHKNIFNELTLHYPELTILHHPTNRGKGAALKTAFSYIQNHLSDVDGVATMDSDGQHTVAALQSCVDKFSLNTDRLIIGVRHFTNNIPFRSQFGNLLTSGLVRILTRQNISDTQTGLRIIPIAYTANLIDFPGNRFEFEFDMLLQAKKYDIQVVEQPIPTIYLDGNASSHFRVIRDSIAIYSRFLKFAASGLISFLIDISLFYLVLFILNNNVLNSIMIATIVSRVLSSIANYMINHQVVFNNAGHQTLIKYAILFVAQMFASGFFTDLLTTLLPATNGPIMPTIAKMIVDFILFMVSYRIQSNFIFKEGPQNV</sequence>
<dbReference type="STRING" id="1423774.FD31_GL002479"/>
<dbReference type="InterPro" id="IPR007267">
    <property type="entry name" value="GtrA_DPMS_TM"/>
</dbReference>
<evidence type="ECO:0000259" key="7">
    <source>
        <dbReference type="Pfam" id="PF04138"/>
    </source>
</evidence>
<dbReference type="AlphaFoldDB" id="A0A0R1WIQ5"/>
<comment type="caution">
    <text evidence="8">The sequence shown here is derived from an EMBL/GenBank/DDBJ whole genome shotgun (WGS) entry which is preliminary data.</text>
</comment>
<dbReference type="GO" id="GO:0016020">
    <property type="term" value="C:membrane"/>
    <property type="evidence" value="ECO:0007669"/>
    <property type="project" value="UniProtKB-SubCell"/>
</dbReference>
<evidence type="ECO:0000313" key="8">
    <source>
        <dbReference type="EMBL" id="KRM17719.1"/>
    </source>
</evidence>
<dbReference type="GO" id="GO:0000271">
    <property type="term" value="P:polysaccharide biosynthetic process"/>
    <property type="evidence" value="ECO:0007669"/>
    <property type="project" value="InterPro"/>
</dbReference>
<accession>A0A0R1WIQ5</accession>
<feature type="domain" description="GtrA/DPMS transmembrane" evidence="7">
    <location>
        <begin position="236"/>
        <end position="357"/>
    </location>
</feature>
<dbReference type="EMBL" id="AZFV01000007">
    <property type="protein sequence ID" value="KRM17719.1"/>
    <property type="molecule type" value="Genomic_DNA"/>
</dbReference>
<dbReference type="InterPro" id="IPR001173">
    <property type="entry name" value="Glyco_trans_2-like"/>
</dbReference>
<feature type="transmembrane region" description="Helical" evidence="5">
    <location>
        <begin position="234"/>
        <end position="257"/>
    </location>
</feature>
<evidence type="ECO:0000259" key="6">
    <source>
        <dbReference type="Pfam" id="PF00535"/>
    </source>
</evidence>
<keyword evidence="8" id="KW-0808">Transferase</keyword>
<keyword evidence="2 5" id="KW-0812">Transmembrane</keyword>
<dbReference type="Gene3D" id="3.90.550.10">
    <property type="entry name" value="Spore Coat Polysaccharide Biosynthesis Protein SpsA, Chain A"/>
    <property type="match status" value="1"/>
</dbReference>
<dbReference type="InterPro" id="IPR029044">
    <property type="entry name" value="Nucleotide-diphossugar_trans"/>
</dbReference>
<keyword evidence="9" id="KW-1185">Reference proteome</keyword>
<evidence type="ECO:0000256" key="4">
    <source>
        <dbReference type="ARBA" id="ARBA00023136"/>
    </source>
</evidence>
<feature type="transmembrane region" description="Helical" evidence="5">
    <location>
        <begin position="302"/>
        <end position="324"/>
    </location>
</feature>
<protein>
    <submittedName>
        <fullName evidence="8">Glycosyltransferase-like protein</fullName>
    </submittedName>
</protein>
<dbReference type="CDD" id="cd04179">
    <property type="entry name" value="DPM_DPG-synthase_like"/>
    <property type="match status" value="1"/>
</dbReference>
<name>A0A0R1WIQ5_9LACO</name>
<dbReference type="GO" id="GO:0016740">
    <property type="term" value="F:transferase activity"/>
    <property type="evidence" value="ECO:0007669"/>
    <property type="project" value="UniProtKB-KW"/>
</dbReference>
<dbReference type="PANTHER" id="PTHR48090">
    <property type="entry name" value="UNDECAPRENYL-PHOSPHATE 4-DEOXY-4-FORMAMIDO-L-ARABINOSE TRANSFERASE-RELATED"/>
    <property type="match status" value="1"/>
</dbReference>
<comment type="subcellular location">
    <subcellularLocation>
        <location evidence="1">Membrane</location>
        <topology evidence="1">Multi-pass membrane protein</topology>
    </subcellularLocation>
</comment>
<evidence type="ECO:0000313" key="9">
    <source>
        <dbReference type="Proteomes" id="UP000051302"/>
    </source>
</evidence>
<keyword evidence="4 5" id="KW-0472">Membrane</keyword>